<evidence type="ECO:0000313" key="3">
    <source>
        <dbReference type="Proteomes" id="UP001254770"/>
    </source>
</evidence>
<evidence type="ECO:0008006" key="4">
    <source>
        <dbReference type="Google" id="ProtNLM"/>
    </source>
</evidence>
<gene>
    <name evidence="2" type="ORF">P7D69_14270</name>
</gene>
<comment type="caution">
    <text evidence="2">The sequence shown here is derived from an EMBL/GenBank/DDBJ whole genome shotgun (WGS) entry which is preliminary data.</text>
</comment>
<proteinExistence type="predicted"/>
<dbReference type="Proteomes" id="UP001254770">
    <property type="component" value="Unassembled WGS sequence"/>
</dbReference>
<accession>A0AAW8T8E3</accession>
<name>A0AAW8T8E3_9ENTE</name>
<dbReference type="AlphaFoldDB" id="A0AAW8T8E3"/>
<keyword evidence="1" id="KW-1133">Transmembrane helix</keyword>
<dbReference type="RefSeq" id="WP_311816458.1">
    <property type="nucleotide sequence ID" value="NZ_JARPXG010000002.1"/>
</dbReference>
<feature type="transmembrane region" description="Helical" evidence="1">
    <location>
        <begin position="16"/>
        <end position="35"/>
    </location>
</feature>
<keyword evidence="1" id="KW-0472">Membrane</keyword>
<keyword evidence="1" id="KW-0812">Transmembrane</keyword>
<sequence length="173" mass="19132">MGQKEKSVQNENKRKWLSWLLLLVLLVGVIGFYIYNQKENAPLISADILPEDGDAADLHLSKRAQETADANYFTLQINPEAIFENGLSEGSLEIVNPGTNVYPIAVDISLMSNGEIIYSSGAIYPNQFIESVNLVNPLSKGEHPAKAIINIYDPESKEKQGITEAELMIIVKN</sequence>
<protein>
    <recommendedName>
        <fullName evidence="4">DUF4352 domain-containing protein</fullName>
    </recommendedName>
</protein>
<evidence type="ECO:0000313" key="2">
    <source>
        <dbReference type="EMBL" id="MDT2545513.1"/>
    </source>
</evidence>
<evidence type="ECO:0000256" key="1">
    <source>
        <dbReference type="SAM" id="Phobius"/>
    </source>
</evidence>
<reference evidence="2" key="1">
    <citation type="submission" date="2023-03" db="EMBL/GenBank/DDBJ databases">
        <authorList>
            <person name="Shen W."/>
            <person name="Cai J."/>
        </authorList>
    </citation>
    <scope>NUCLEOTIDE SEQUENCE</scope>
    <source>
        <strain evidence="2">Y15</strain>
    </source>
</reference>
<organism evidence="2 3">
    <name type="scientific">Enterococcus raffinosus</name>
    <dbReference type="NCBI Taxonomy" id="71452"/>
    <lineage>
        <taxon>Bacteria</taxon>
        <taxon>Bacillati</taxon>
        <taxon>Bacillota</taxon>
        <taxon>Bacilli</taxon>
        <taxon>Lactobacillales</taxon>
        <taxon>Enterococcaceae</taxon>
        <taxon>Enterococcus</taxon>
    </lineage>
</organism>
<dbReference type="EMBL" id="JARPXL010000015">
    <property type="protein sequence ID" value="MDT2545513.1"/>
    <property type="molecule type" value="Genomic_DNA"/>
</dbReference>